<dbReference type="Pfam" id="PF22936">
    <property type="entry name" value="Pol_BBD"/>
    <property type="match status" value="1"/>
</dbReference>
<sequence length="408" mass="46372">MVESLFSKFKEDKVKGTWLDSVLSQKEEGMQHGLRKKYCLFKHKLRYGINVLSEVVQIVLGYLDSGCSKYMTRNRSQLINFISKFLGTARFGNDKIANIMGYKDYQLGNVMISRVYYVEGLGYNFFSVGQFYDSDLEVAFHKHTCHIRDLEGVDLLKGSRGSNLYTLSLENMMSTSPICLLSKESKTKSWLWHRRLSYLNFDYITQLAKQGMVRRLPRLKFLKYHLCSACALRKRLVPNPPSSTSYVPPTKNDWDILFQPTFDELLNPPPSVVSPVPAIVAQRPTDPTGSSVSTLIDQDAPSSSNPSTQEHEQSLIISQGVKESPKTPHFYDDPLHETLHKDSTSQGPSVNVWPSHTPLDLLGKWTKNHPLENVIGDPSRSISTRKQLKTDAMWCYFGVFLTSVEPKC</sequence>
<reference evidence="4" key="2">
    <citation type="submission" date="2022-01" db="EMBL/GenBank/DDBJ databases">
        <authorList>
            <person name="Yamashiro T."/>
            <person name="Shiraishi A."/>
            <person name="Satake H."/>
            <person name="Nakayama K."/>
        </authorList>
    </citation>
    <scope>NUCLEOTIDE SEQUENCE</scope>
</reference>
<comment type="caution">
    <text evidence="4">The sequence shown here is derived from an EMBL/GenBank/DDBJ whole genome shotgun (WGS) entry which is preliminary data.</text>
</comment>
<feature type="region of interest" description="Disordered" evidence="1">
    <location>
        <begin position="281"/>
        <end position="314"/>
    </location>
</feature>
<reference evidence="4" key="1">
    <citation type="journal article" date="2022" name="Int. J. Mol. Sci.">
        <title>Draft Genome of Tanacetum Coccineum: Genomic Comparison of Closely Related Tanacetum-Family Plants.</title>
        <authorList>
            <person name="Yamashiro T."/>
            <person name="Shiraishi A."/>
            <person name="Nakayama K."/>
            <person name="Satake H."/>
        </authorList>
    </citation>
    <scope>NUCLEOTIDE SEQUENCE</scope>
</reference>
<proteinExistence type="predicted"/>
<organism evidence="4 5">
    <name type="scientific">Tanacetum coccineum</name>
    <dbReference type="NCBI Taxonomy" id="301880"/>
    <lineage>
        <taxon>Eukaryota</taxon>
        <taxon>Viridiplantae</taxon>
        <taxon>Streptophyta</taxon>
        <taxon>Embryophyta</taxon>
        <taxon>Tracheophyta</taxon>
        <taxon>Spermatophyta</taxon>
        <taxon>Magnoliopsida</taxon>
        <taxon>eudicotyledons</taxon>
        <taxon>Gunneridae</taxon>
        <taxon>Pentapetalae</taxon>
        <taxon>asterids</taxon>
        <taxon>campanulids</taxon>
        <taxon>Asterales</taxon>
        <taxon>Asteraceae</taxon>
        <taxon>Asteroideae</taxon>
        <taxon>Anthemideae</taxon>
        <taxon>Anthemidinae</taxon>
        <taxon>Tanacetum</taxon>
    </lineage>
</organism>
<protein>
    <submittedName>
        <fullName evidence="4">Integrase, catalytic region, zinc finger, CCHC-type containing protein</fullName>
    </submittedName>
</protein>
<dbReference type="Pfam" id="PF13976">
    <property type="entry name" value="gag_pre-integrs"/>
    <property type="match status" value="1"/>
</dbReference>
<evidence type="ECO:0000256" key="1">
    <source>
        <dbReference type="SAM" id="MobiDB-lite"/>
    </source>
</evidence>
<feature type="compositionally biased region" description="Polar residues" evidence="1">
    <location>
        <begin position="285"/>
        <end position="308"/>
    </location>
</feature>
<feature type="domain" description="GAG-pre-integrase" evidence="2">
    <location>
        <begin position="163"/>
        <end position="234"/>
    </location>
</feature>
<evidence type="ECO:0000313" key="4">
    <source>
        <dbReference type="EMBL" id="GJS61767.1"/>
    </source>
</evidence>
<dbReference type="Proteomes" id="UP001151760">
    <property type="component" value="Unassembled WGS sequence"/>
</dbReference>
<keyword evidence="5" id="KW-1185">Reference proteome</keyword>
<dbReference type="InterPro" id="IPR054722">
    <property type="entry name" value="PolX-like_BBD"/>
</dbReference>
<evidence type="ECO:0000259" key="3">
    <source>
        <dbReference type="Pfam" id="PF22936"/>
    </source>
</evidence>
<evidence type="ECO:0000259" key="2">
    <source>
        <dbReference type="Pfam" id="PF13976"/>
    </source>
</evidence>
<accession>A0ABQ4XAD0</accession>
<name>A0ABQ4XAD0_9ASTR</name>
<evidence type="ECO:0000313" key="5">
    <source>
        <dbReference type="Proteomes" id="UP001151760"/>
    </source>
</evidence>
<dbReference type="EMBL" id="BQNB010009315">
    <property type="protein sequence ID" value="GJS61767.1"/>
    <property type="molecule type" value="Genomic_DNA"/>
</dbReference>
<feature type="domain" description="Retrovirus-related Pol polyprotein from transposon TNT 1-94-like beta-barrel" evidence="3">
    <location>
        <begin position="62"/>
        <end position="133"/>
    </location>
</feature>
<dbReference type="InterPro" id="IPR025724">
    <property type="entry name" value="GAG-pre-integrase_dom"/>
</dbReference>
<gene>
    <name evidence="4" type="ORF">Tco_0656551</name>
</gene>